<reference evidence="2" key="1">
    <citation type="journal article" date="2019" name="Int. J. Syst. Evol. Microbiol.">
        <title>The Global Catalogue of Microorganisms (GCM) 10K type strain sequencing project: providing services to taxonomists for standard genome sequencing and annotation.</title>
        <authorList>
            <consortium name="The Broad Institute Genomics Platform"/>
            <consortium name="The Broad Institute Genome Sequencing Center for Infectious Disease"/>
            <person name="Wu L."/>
            <person name="Ma J."/>
        </authorList>
    </citation>
    <scope>NUCLEOTIDE SEQUENCE [LARGE SCALE GENOMIC DNA]</scope>
    <source>
        <strain evidence="2">JCM 17925</strain>
    </source>
</reference>
<gene>
    <name evidence="1" type="ORF">GCM10023187_47490</name>
</gene>
<dbReference type="EMBL" id="BAABHB010000013">
    <property type="protein sequence ID" value="GAA4416220.1"/>
    <property type="molecule type" value="Genomic_DNA"/>
</dbReference>
<dbReference type="Proteomes" id="UP001500936">
    <property type="component" value="Unassembled WGS sequence"/>
</dbReference>
<comment type="caution">
    <text evidence="1">The sequence shown here is derived from an EMBL/GenBank/DDBJ whole genome shotgun (WGS) entry which is preliminary data.</text>
</comment>
<accession>A0ABP8KTK5</accession>
<name>A0ABP8KTK5_9BACT</name>
<proteinExistence type="predicted"/>
<evidence type="ECO:0000313" key="1">
    <source>
        <dbReference type="EMBL" id="GAA4416220.1"/>
    </source>
</evidence>
<evidence type="ECO:0000313" key="2">
    <source>
        <dbReference type="Proteomes" id="UP001500936"/>
    </source>
</evidence>
<organism evidence="1 2">
    <name type="scientific">Nibrella viscosa</name>
    <dbReference type="NCBI Taxonomy" id="1084524"/>
    <lineage>
        <taxon>Bacteria</taxon>
        <taxon>Pseudomonadati</taxon>
        <taxon>Bacteroidota</taxon>
        <taxon>Cytophagia</taxon>
        <taxon>Cytophagales</taxon>
        <taxon>Spirosomataceae</taxon>
        <taxon>Nibrella</taxon>
    </lineage>
</organism>
<protein>
    <submittedName>
        <fullName evidence="1">Uncharacterized protein</fullName>
    </submittedName>
</protein>
<sequence>MHVSTIFFLVTLLTSFNFTVLGGNIADEWTLHSTVDGVEIYYKIAKCENISTVFLKVNNTNSQDVKVTWEEEFWTNAFHIAANPQGAKELTVKAKQALQNECGNFTSEQCTIPIIKVASIPILIFTGFNAKNVTVLYL</sequence>
<keyword evidence="2" id="KW-1185">Reference proteome</keyword>